<evidence type="ECO:0000313" key="1">
    <source>
        <dbReference type="EMBL" id="VEA38162.1"/>
    </source>
</evidence>
<dbReference type="AlphaFoldDB" id="A0A447PJ70"/>
<proteinExistence type="predicted"/>
<organism evidence="1 2">
    <name type="scientific">Salmonella enterica I</name>
    <dbReference type="NCBI Taxonomy" id="59201"/>
    <lineage>
        <taxon>Bacteria</taxon>
        <taxon>Pseudomonadati</taxon>
        <taxon>Pseudomonadota</taxon>
        <taxon>Gammaproteobacteria</taxon>
        <taxon>Enterobacterales</taxon>
        <taxon>Enterobacteriaceae</taxon>
        <taxon>Salmonella</taxon>
    </lineage>
</organism>
<sequence>MNENTAKAPSYTVVGLNTGYKFNYSQLTVDIFGAGR</sequence>
<accession>A0A447PJ70</accession>
<name>A0A447PJ70_SALET</name>
<gene>
    <name evidence="1" type="ORF">NCTC8271_03095</name>
</gene>
<protein>
    <submittedName>
        <fullName evidence="1">TonB-dependent receptor YncD</fullName>
    </submittedName>
</protein>
<dbReference type="Proteomes" id="UP000273655">
    <property type="component" value="Chromosome 1"/>
</dbReference>
<dbReference type="EMBL" id="LR134148">
    <property type="protein sequence ID" value="VEA38162.1"/>
    <property type="molecule type" value="Genomic_DNA"/>
</dbReference>
<evidence type="ECO:0000313" key="2">
    <source>
        <dbReference type="Proteomes" id="UP000273655"/>
    </source>
</evidence>
<keyword evidence="1" id="KW-0675">Receptor</keyword>
<reference evidence="1 2" key="1">
    <citation type="submission" date="2018-12" db="EMBL/GenBank/DDBJ databases">
        <authorList>
            <consortium name="Pathogen Informatics"/>
        </authorList>
    </citation>
    <scope>NUCLEOTIDE SEQUENCE [LARGE SCALE GENOMIC DNA]</scope>
    <source>
        <strain evidence="1 2">NCTC8271</strain>
    </source>
</reference>